<dbReference type="KEGG" id="pmx:PERMA_A0036"/>
<reference evidence="2 3" key="1">
    <citation type="journal article" date="2009" name="J. Bacteriol.">
        <title>Complete and draft genome sequences of six members of the Aquificales.</title>
        <authorList>
            <person name="Reysenbach A.L."/>
            <person name="Hamamura N."/>
            <person name="Podar M."/>
            <person name="Griffiths E."/>
            <person name="Ferreira S."/>
            <person name="Hochstein R."/>
            <person name="Heidelberg J."/>
            <person name="Johnson J."/>
            <person name="Mead D."/>
            <person name="Pohorille A."/>
            <person name="Sarmiento M."/>
            <person name="Schweighofer K."/>
            <person name="Seshadri R."/>
            <person name="Voytek M.A."/>
        </authorList>
    </citation>
    <scope>NUCLEOTIDE SEQUENCE [LARGE SCALE GENOMIC DNA]</scope>
    <source>
        <strain evidence="3">DSM 14350 / EX-H1</strain>
        <plasmid evidence="3">pPERMA01</plasmid>
    </source>
</reference>
<evidence type="ECO:0000256" key="1">
    <source>
        <dbReference type="SAM" id="Phobius"/>
    </source>
</evidence>
<keyword evidence="1" id="KW-1133">Transmembrane helix</keyword>
<keyword evidence="2" id="KW-0614">Plasmid</keyword>
<keyword evidence="1" id="KW-0472">Membrane</keyword>
<accession>C0QUW5</accession>
<dbReference type="PaxDb" id="123214-PERMA_A0036"/>
<dbReference type="Proteomes" id="UP000001366">
    <property type="component" value="Plasmid unnamed"/>
</dbReference>
<gene>
    <name evidence="2" type="ordered locus">PERMA_A0036</name>
</gene>
<feature type="transmembrane region" description="Helical" evidence="1">
    <location>
        <begin position="6"/>
        <end position="24"/>
    </location>
</feature>
<dbReference type="HOGENOM" id="CLU_2047482_0_0_0"/>
<sequence length="120" mass="13704">MKEKNLMWIAIFVVAIGLIAKIIFDNYKQATEPIDVCYIDAPKIIEKLAVFYSLDMNKSLVSSDSMTREKADILMKRLRAVLNNPYRYHCKTIFMKGAVLSGGKDITKEVLKDVWGKEAK</sequence>
<geneLocation type="plasmid" evidence="3">
    <name>pPERMA01</name>
</geneLocation>
<proteinExistence type="predicted"/>
<dbReference type="RefSeq" id="WP_012675174.1">
    <property type="nucleotide sequence ID" value="NC_012439.1"/>
</dbReference>
<dbReference type="EMBL" id="CP001231">
    <property type="protein sequence ID" value="ACO04986.1"/>
    <property type="molecule type" value="Genomic_DNA"/>
</dbReference>
<protein>
    <submittedName>
        <fullName evidence="2">Uncharacterized protein</fullName>
    </submittedName>
</protein>
<keyword evidence="1" id="KW-0812">Transmembrane</keyword>
<evidence type="ECO:0000313" key="3">
    <source>
        <dbReference type="Proteomes" id="UP000001366"/>
    </source>
</evidence>
<evidence type="ECO:0000313" key="2">
    <source>
        <dbReference type="EMBL" id="ACO04986.1"/>
    </source>
</evidence>
<dbReference type="AlphaFoldDB" id="C0QUW5"/>
<organism evidence="2 3">
    <name type="scientific">Persephonella marina (strain DSM 14350 / EX-H1)</name>
    <dbReference type="NCBI Taxonomy" id="123214"/>
    <lineage>
        <taxon>Bacteria</taxon>
        <taxon>Pseudomonadati</taxon>
        <taxon>Aquificota</taxon>
        <taxon>Aquificia</taxon>
        <taxon>Aquificales</taxon>
        <taxon>Hydrogenothermaceae</taxon>
        <taxon>Persephonella</taxon>
    </lineage>
</organism>
<name>C0QUW5_PERMH</name>
<keyword evidence="3" id="KW-1185">Reference proteome</keyword>